<keyword evidence="3" id="KW-1185">Reference proteome</keyword>
<evidence type="ECO:0000256" key="1">
    <source>
        <dbReference type="SAM" id="MobiDB-lite"/>
    </source>
</evidence>
<sequence length="168" mass="18128">MIDFSASGSSPITRRARGGEPHRHGGEGIIPARAGSTSRETSWVSPPWDPPRSRGEHYEWKNEGRDALGSSPLARGARQFLGQFGGGQGIIPARAGSTRLLWSMSAGCWDHPRSRGEHQASRQSFLLPMGSSPLARGAPCRSLRGWFTCGIIPARAGSTKGYRVYQSV</sequence>
<dbReference type="EMBL" id="CP003696">
    <property type="protein sequence ID" value="AGP31967.1"/>
    <property type="molecule type" value="Genomic_DNA"/>
</dbReference>
<dbReference type="eggNOG" id="ENOG5032V99">
    <property type="taxonomic scope" value="Bacteria"/>
</dbReference>
<dbReference type="STRING" id="1200352.A606_11640"/>
<feature type="compositionally biased region" description="Polar residues" evidence="1">
    <location>
        <begin position="1"/>
        <end position="12"/>
    </location>
</feature>
<dbReference type="AntiFam" id="ANF00057">
    <property type="entry name" value="Translation of E. coli type CRISPR repeat"/>
</dbReference>
<dbReference type="Proteomes" id="UP000014809">
    <property type="component" value="Chromosome"/>
</dbReference>
<organism evidence="2 3">
    <name type="scientific">Corynebacterium terpenotabidum Y-11</name>
    <dbReference type="NCBI Taxonomy" id="1200352"/>
    <lineage>
        <taxon>Bacteria</taxon>
        <taxon>Bacillati</taxon>
        <taxon>Actinomycetota</taxon>
        <taxon>Actinomycetes</taxon>
        <taxon>Mycobacteriales</taxon>
        <taxon>Corynebacteriaceae</taxon>
        <taxon>Corynebacterium</taxon>
    </lineage>
</organism>
<evidence type="ECO:0000313" key="2">
    <source>
        <dbReference type="EMBL" id="AGP31967.1"/>
    </source>
</evidence>
<dbReference type="AntiFam" id="ANF00006">
    <property type="entry name" value="Translation of CRISPR region"/>
</dbReference>
<name>S4XFS0_9CORY</name>
<feature type="region of interest" description="Disordered" evidence="1">
    <location>
        <begin position="1"/>
        <end position="58"/>
    </location>
</feature>
<dbReference type="KEGG" id="cter:A606_11640"/>
<feature type="compositionally biased region" description="Basic and acidic residues" evidence="1">
    <location>
        <begin position="17"/>
        <end position="26"/>
    </location>
</feature>
<gene>
    <name evidence="2" type="ORF">A606_11640</name>
</gene>
<accession>S4XFS0</accession>
<dbReference type="AlphaFoldDB" id="S4XFS0"/>
<reference evidence="2 3" key="1">
    <citation type="submission" date="2012-06" db="EMBL/GenBank/DDBJ databases">
        <title>Complete genome sequence of Corynebacterium terpenotabidum Y-11 (=DSM 44721).</title>
        <authorList>
            <person name="Ruckert C."/>
            <person name="Albersmeier A."/>
            <person name="Al-Dilaimi A."/>
            <person name="Szczepanowski R."/>
            <person name="Kalinowski J."/>
        </authorList>
    </citation>
    <scope>NUCLEOTIDE SEQUENCE [LARGE SCALE GENOMIC DNA]</scope>
    <source>
        <strain evidence="2 3">Y-11</strain>
    </source>
</reference>
<feature type="compositionally biased region" description="Polar residues" evidence="1">
    <location>
        <begin position="35"/>
        <end position="44"/>
    </location>
</feature>
<proteinExistence type="predicted"/>
<dbReference type="HOGENOM" id="CLU_072989_0_3_11"/>
<evidence type="ECO:0000313" key="3">
    <source>
        <dbReference type="Proteomes" id="UP000014809"/>
    </source>
</evidence>
<protein>
    <submittedName>
        <fullName evidence="2">Uncharacterized protein</fullName>
    </submittedName>
</protein>